<dbReference type="InterPro" id="IPR011600">
    <property type="entry name" value="Pept_C14_caspase"/>
</dbReference>
<dbReference type="Pfam" id="PF00656">
    <property type="entry name" value="Peptidase_C14"/>
    <property type="match status" value="1"/>
</dbReference>
<organism evidence="4 5">
    <name type="scientific">Inquilinus limosus</name>
    <dbReference type="NCBI Taxonomy" id="171674"/>
    <lineage>
        <taxon>Bacteria</taxon>
        <taxon>Pseudomonadati</taxon>
        <taxon>Pseudomonadota</taxon>
        <taxon>Alphaproteobacteria</taxon>
        <taxon>Rhodospirillales</taxon>
        <taxon>Rhodospirillaceae</taxon>
        <taxon>Inquilinus</taxon>
    </lineage>
</organism>
<feature type="domain" description="Peptidase C14 caspase" evidence="3">
    <location>
        <begin position="28"/>
        <end position="149"/>
    </location>
</feature>
<dbReference type="Proteomes" id="UP000196655">
    <property type="component" value="Unassembled WGS sequence"/>
</dbReference>
<comment type="caution">
    <text evidence="4">The sequence shown here is derived from an EMBL/GenBank/DDBJ whole genome shotgun (WGS) entry which is preliminary data.</text>
</comment>
<gene>
    <name evidence="4" type="ORF">BWR60_27830</name>
</gene>
<dbReference type="GO" id="GO:0004197">
    <property type="term" value="F:cysteine-type endopeptidase activity"/>
    <property type="evidence" value="ECO:0007669"/>
    <property type="project" value="InterPro"/>
</dbReference>
<protein>
    <recommendedName>
        <fullName evidence="3">Peptidase C14 caspase domain-containing protein</fullName>
    </recommendedName>
</protein>
<keyword evidence="5" id="KW-1185">Reference proteome</keyword>
<reference evidence="5" key="1">
    <citation type="submission" date="2017-05" db="EMBL/GenBank/DDBJ databases">
        <authorList>
            <person name="Macchi M."/>
            <person name="Festa S."/>
            <person name="Coppotelli B.M."/>
            <person name="Morelli I.S."/>
        </authorList>
    </citation>
    <scope>NUCLEOTIDE SEQUENCE [LARGE SCALE GENOMIC DNA]</scope>
    <source>
        <strain evidence="5">I</strain>
    </source>
</reference>
<evidence type="ECO:0000256" key="2">
    <source>
        <dbReference type="SAM" id="SignalP"/>
    </source>
</evidence>
<evidence type="ECO:0000313" key="5">
    <source>
        <dbReference type="Proteomes" id="UP000196655"/>
    </source>
</evidence>
<dbReference type="Gene3D" id="3.40.50.1460">
    <property type="match status" value="1"/>
</dbReference>
<dbReference type="EMBL" id="NHON01000078">
    <property type="protein sequence ID" value="OWJ63807.1"/>
    <property type="molecule type" value="Genomic_DNA"/>
</dbReference>
<keyword evidence="2" id="KW-0732">Signal</keyword>
<dbReference type="InterPro" id="IPR029030">
    <property type="entry name" value="Caspase-like_dom_sf"/>
</dbReference>
<feature type="compositionally biased region" description="Low complexity" evidence="1">
    <location>
        <begin position="232"/>
        <end position="246"/>
    </location>
</feature>
<feature type="non-terminal residue" evidence="4">
    <location>
        <position position="294"/>
    </location>
</feature>
<feature type="region of interest" description="Disordered" evidence="1">
    <location>
        <begin position="222"/>
        <end position="294"/>
    </location>
</feature>
<name>A0A211ZFC1_9PROT</name>
<evidence type="ECO:0000313" key="4">
    <source>
        <dbReference type="EMBL" id="OWJ63807.1"/>
    </source>
</evidence>
<dbReference type="SUPFAM" id="SSF52129">
    <property type="entry name" value="Caspase-like"/>
    <property type="match status" value="1"/>
</dbReference>
<dbReference type="AlphaFoldDB" id="A0A211ZFC1"/>
<proteinExistence type="predicted"/>
<feature type="compositionally biased region" description="Low complexity" evidence="1">
    <location>
        <begin position="256"/>
        <end position="294"/>
    </location>
</feature>
<evidence type="ECO:0000256" key="1">
    <source>
        <dbReference type="SAM" id="MobiDB-lite"/>
    </source>
</evidence>
<accession>A0A211ZFC1</accession>
<feature type="chain" id="PRO_5012690786" description="Peptidase C14 caspase domain-containing protein" evidence="2">
    <location>
        <begin position="25"/>
        <end position="294"/>
    </location>
</feature>
<dbReference type="GO" id="GO:0006508">
    <property type="term" value="P:proteolysis"/>
    <property type="evidence" value="ECO:0007669"/>
    <property type="project" value="InterPro"/>
</dbReference>
<sequence length="294" mass="29281">MRIRRFSALLASALLALAPRLAAAEPGKAALVIGNGTYQGGASLAACGQSARDVAGWLRQRGFTVEEAIDAGAVAMRSAIGSFVTQASGAPQRTAIIYVCSYAAVSNQRLFLLPSDSDPHQPTRLETQGVILKALLNTLGGTNGVLFADLGTSPDRDTADAIDALQTGLPAGAHFAIVARNDAGVGSLGRALPGLLGGAGQDWARLAAVFQAQNATGPERLAVFAPPQGPMSPAQDAPAAVAADAAPPAPAPAPAAPVAAAAEASHPETATPAPSATSEQPAPEAQAAAAEPPA</sequence>
<dbReference type="RefSeq" id="WP_179221977.1">
    <property type="nucleotide sequence ID" value="NZ_NHON01000078.1"/>
</dbReference>
<evidence type="ECO:0000259" key="3">
    <source>
        <dbReference type="Pfam" id="PF00656"/>
    </source>
</evidence>
<feature type="signal peptide" evidence="2">
    <location>
        <begin position="1"/>
        <end position="24"/>
    </location>
</feature>